<dbReference type="EMBL" id="JARJCM010000471">
    <property type="protein sequence ID" value="KAJ7016716.1"/>
    <property type="molecule type" value="Genomic_DNA"/>
</dbReference>
<dbReference type="AlphaFoldDB" id="A0AAD6WMH1"/>
<organism evidence="4 5">
    <name type="scientific">Mycena alexandri</name>
    <dbReference type="NCBI Taxonomy" id="1745969"/>
    <lineage>
        <taxon>Eukaryota</taxon>
        <taxon>Fungi</taxon>
        <taxon>Dikarya</taxon>
        <taxon>Basidiomycota</taxon>
        <taxon>Agaricomycotina</taxon>
        <taxon>Agaricomycetes</taxon>
        <taxon>Agaricomycetidae</taxon>
        <taxon>Agaricales</taxon>
        <taxon>Marasmiineae</taxon>
        <taxon>Mycenaceae</taxon>
        <taxon>Mycena</taxon>
    </lineage>
</organism>
<dbReference type="GO" id="GO:0003924">
    <property type="term" value="F:GTPase activity"/>
    <property type="evidence" value="ECO:0007669"/>
    <property type="project" value="InterPro"/>
</dbReference>
<keyword evidence="4" id="KW-0132">Cell division</keyword>
<dbReference type="InterPro" id="IPR027417">
    <property type="entry name" value="P-loop_NTPase"/>
</dbReference>
<dbReference type="GO" id="GO:0007264">
    <property type="term" value="P:small GTPase-mediated signal transduction"/>
    <property type="evidence" value="ECO:0007669"/>
    <property type="project" value="InterPro"/>
</dbReference>
<dbReference type="Proteomes" id="UP001218188">
    <property type="component" value="Unassembled WGS sequence"/>
</dbReference>
<dbReference type="Gene3D" id="3.40.50.300">
    <property type="entry name" value="P-loop containing nucleotide triphosphate hydrolases"/>
    <property type="match status" value="1"/>
</dbReference>
<reference evidence="4" key="1">
    <citation type="submission" date="2023-03" db="EMBL/GenBank/DDBJ databases">
        <title>Massive genome expansion in bonnet fungi (Mycena s.s.) driven by repeated elements and novel gene families across ecological guilds.</title>
        <authorList>
            <consortium name="Lawrence Berkeley National Laboratory"/>
            <person name="Harder C.B."/>
            <person name="Miyauchi S."/>
            <person name="Viragh M."/>
            <person name="Kuo A."/>
            <person name="Thoen E."/>
            <person name="Andreopoulos B."/>
            <person name="Lu D."/>
            <person name="Skrede I."/>
            <person name="Drula E."/>
            <person name="Henrissat B."/>
            <person name="Morin E."/>
            <person name="Kohler A."/>
            <person name="Barry K."/>
            <person name="LaButti K."/>
            <person name="Morin E."/>
            <person name="Salamov A."/>
            <person name="Lipzen A."/>
            <person name="Mereny Z."/>
            <person name="Hegedus B."/>
            <person name="Baldrian P."/>
            <person name="Stursova M."/>
            <person name="Weitz H."/>
            <person name="Taylor A."/>
            <person name="Grigoriev I.V."/>
            <person name="Nagy L.G."/>
            <person name="Martin F."/>
            <person name="Kauserud H."/>
        </authorList>
    </citation>
    <scope>NUCLEOTIDE SEQUENCE</scope>
    <source>
        <strain evidence="4">CBHHK200</strain>
    </source>
</reference>
<dbReference type="PROSITE" id="PS51419">
    <property type="entry name" value="RAB"/>
    <property type="match status" value="1"/>
</dbReference>
<evidence type="ECO:0000256" key="2">
    <source>
        <dbReference type="ARBA" id="ARBA00022741"/>
    </source>
</evidence>
<dbReference type="SMART" id="SM00174">
    <property type="entry name" value="RHO"/>
    <property type="match status" value="1"/>
</dbReference>
<keyword evidence="5" id="KW-1185">Reference proteome</keyword>
<dbReference type="GO" id="GO:0051301">
    <property type="term" value="P:cell division"/>
    <property type="evidence" value="ECO:0007669"/>
    <property type="project" value="UniProtKB-KW"/>
</dbReference>
<dbReference type="PROSITE" id="PS51420">
    <property type="entry name" value="RHO"/>
    <property type="match status" value="1"/>
</dbReference>
<dbReference type="InterPro" id="IPR001806">
    <property type="entry name" value="Small_GTPase"/>
</dbReference>
<keyword evidence="2" id="KW-0547">Nucleotide-binding</keyword>
<name>A0AAD6WMH1_9AGAR</name>
<evidence type="ECO:0000256" key="3">
    <source>
        <dbReference type="ARBA" id="ARBA00023134"/>
    </source>
</evidence>
<evidence type="ECO:0000313" key="4">
    <source>
        <dbReference type="EMBL" id="KAJ7016716.1"/>
    </source>
</evidence>
<dbReference type="NCBIfam" id="TIGR00231">
    <property type="entry name" value="small_GTP"/>
    <property type="match status" value="1"/>
</dbReference>
<evidence type="ECO:0000256" key="1">
    <source>
        <dbReference type="ARBA" id="ARBA00022481"/>
    </source>
</evidence>
<dbReference type="SUPFAM" id="SSF52540">
    <property type="entry name" value="P-loop containing nucleoside triphosphate hydrolases"/>
    <property type="match status" value="1"/>
</dbReference>
<dbReference type="GO" id="GO:0005525">
    <property type="term" value="F:GTP binding"/>
    <property type="evidence" value="ECO:0007669"/>
    <property type="project" value="UniProtKB-KW"/>
</dbReference>
<dbReference type="PANTHER" id="PTHR24072">
    <property type="entry name" value="RHO FAMILY GTPASE"/>
    <property type="match status" value="1"/>
</dbReference>
<dbReference type="SMART" id="SM00173">
    <property type="entry name" value="RAS"/>
    <property type="match status" value="1"/>
</dbReference>
<keyword evidence="1" id="KW-0488">Methylation</keyword>
<accession>A0AAD6WMH1</accession>
<keyword evidence="3" id="KW-0342">GTP-binding</keyword>
<proteinExistence type="predicted"/>
<dbReference type="PRINTS" id="PR00449">
    <property type="entry name" value="RASTRNSFRMNG"/>
</dbReference>
<dbReference type="PROSITE" id="PS51421">
    <property type="entry name" value="RAS"/>
    <property type="match status" value="1"/>
</dbReference>
<dbReference type="Pfam" id="PF00071">
    <property type="entry name" value="Ras"/>
    <property type="match status" value="1"/>
</dbReference>
<keyword evidence="4" id="KW-0131">Cell cycle</keyword>
<dbReference type="InterPro" id="IPR005225">
    <property type="entry name" value="Small_GTP-bd"/>
</dbReference>
<evidence type="ECO:0000313" key="5">
    <source>
        <dbReference type="Proteomes" id="UP001218188"/>
    </source>
</evidence>
<protein>
    <submittedName>
        <fullName evidence="4">Cell division control protein 42</fullName>
    </submittedName>
</protein>
<dbReference type="InterPro" id="IPR003578">
    <property type="entry name" value="Small_GTPase_Rho"/>
</dbReference>
<sequence>MAYAEKKFPVDYNSSVYGGFAESVVVEGEPFTLGVFDSAGKSDYDRLRPLSYPQTDVFLVCFRVNLYASFDNVKEKWFPEVHHHCPDIPCVVVATQIDLRDEFEAIESTERESPASEKRGFPPITTAQGERLAWELEAAKYVECSAKTQQGVSDAFYQACVAAITPSTVRKSHKCIIV</sequence>
<dbReference type="SMART" id="SM00175">
    <property type="entry name" value="RAB"/>
    <property type="match status" value="1"/>
</dbReference>
<gene>
    <name evidence="4" type="ORF">C8F04DRAFT_1215397</name>
</gene>
<comment type="caution">
    <text evidence="4">The sequence shown here is derived from an EMBL/GenBank/DDBJ whole genome shotgun (WGS) entry which is preliminary data.</text>
</comment>